<protein>
    <submittedName>
        <fullName evidence="2">Inovirus Gp2 family protein</fullName>
    </submittedName>
</protein>
<dbReference type="Proteomes" id="UP000515276">
    <property type="component" value="Chromosome"/>
</dbReference>
<keyword evidence="3" id="KW-1185">Reference proteome</keyword>
<reference evidence="2 3" key="1">
    <citation type="journal article" date="2020" name="G3 (Bethesda)">
        <title>CeMbio - The Caenorhabditis elegans Microbiome Resource.</title>
        <authorList>
            <person name="Dirksen P."/>
            <person name="Assie A."/>
            <person name="Zimmermann J."/>
            <person name="Zhang F."/>
            <person name="Tietje A.M."/>
            <person name="Marsh S.A."/>
            <person name="Felix M.A."/>
            <person name="Shapira M."/>
            <person name="Kaleta C."/>
            <person name="Schulenburg H."/>
            <person name="Samuel B."/>
        </authorList>
    </citation>
    <scope>NUCLEOTIDE SEQUENCE [LARGE SCALE GENOMIC DNA]</scope>
    <source>
        <strain evidence="2 3">MSPm1</strain>
    </source>
</reference>
<feature type="domain" description="YagK/YfjJ C-terminal" evidence="1">
    <location>
        <begin position="40"/>
        <end position="215"/>
    </location>
</feature>
<dbReference type="RefSeq" id="WP_182367129.1">
    <property type="nucleotide sequence ID" value="NZ_CP059139.1"/>
</dbReference>
<organism evidence="2 3">
    <name type="scientific">Pseudomonas berkeleyensis</name>
    <dbReference type="NCBI Taxonomy" id="2726956"/>
    <lineage>
        <taxon>Bacteria</taxon>
        <taxon>Pseudomonadati</taxon>
        <taxon>Pseudomonadota</taxon>
        <taxon>Gammaproteobacteria</taxon>
        <taxon>Pseudomonadales</taxon>
        <taxon>Pseudomonadaceae</taxon>
        <taxon>Pseudomonas</taxon>
    </lineage>
</organism>
<proteinExistence type="predicted"/>
<evidence type="ECO:0000313" key="2">
    <source>
        <dbReference type="EMBL" id="QMV61549.1"/>
    </source>
</evidence>
<gene>
    <name evidence="2" type="ORF">HS968_16055</name>
</gene>
<dbReference type="Pfam" id="PF11726">
    <property type="entry name" value="YagK_YfjJ_C"/>
    <property type="match status" value="1"/>
</dbReference>
<accession>A0A7G5DIH4</accession>
<dbReference type="AlphaFoldDB" id="A0A7G5DIH4"/>
<sequence>MFKTPPKNSIEWLGLPIQMEHDQLHLHYLNRIHHLLMWCLAEHPRWTVIRVDLHSPKSCSISENAITRFIESIKAQLKHAQGVKQSAGKRAYDPMVRYVWVREWNEADQPHFHLAILLNHDAYFSLGNYGRLGDGDRDYDEMLSGRICKAWGVALSIDWRQARTGVHFPECPTSALMRRGPRSSLQLYGVFYRLSYFAKLQTKRYGDGERNFGMSQLRRIQVTQE</sequence>
<dbReference type="EMBL" id="CP059139">
    <property type="protein sequence ID" value="QMV61549.1"/>
    <property type="molecule type" value="Genomic_DNA"/>
</dbReference>
<dbReference type="InterPro" id="IPR057271">
    <property type="entry name" value="YagK_YfjJ_C"/>
</dbReference>
<evidence type="ECO:0000313" key="3">
    <source>
        <dbReference type="Proteomes" id="UP000515276"/>
    </source>
</evidence>
<name>A0A7G5DIH4_9PSED</name>
<evidence type="ECO:0000259" key="1">
    <source>
        <dbReference type="Pfam" id="PF11726"/>
    </source>
</evidence>